<dbReference type="Gene3D" id="3.40.50.980">
    <property type="match status" value="1"/>
</dbReference>
<dbReference type="Gene3D" id="3.40.50.12780">
    <property type="entry name" value="N-terminal domain of ligase-like"/>
    <property type="match status" value="2"/>
</dbReference>
<sequence>MGDLRARLARLSPEQRAALEEKLRRKAAPPREEIPRRPEPGGPGPLSFGQERLWFLQRLDPADASYNMFMVQRLRGPVSVDALRHAFGRLVERHETLRTRFTVREGRPVQEAGPPEPVEPEVFDLGAAPAAEREDLATRLVADLTNRPFDLAAGPLLRVHLITMSPSDHVLCVVLHHIVADGWSLKILLREFAACYAARLEGRETELPPVALRYSDYAAWQRARLDETAVRKQLDYWSGRLAGVPVLDVPTDRPRPAVRSSNGGYEVRRLGRELTARLERLAAEERCTPFMVLLAAFQALLGAHSGQDDVCVGSVIAGRDRPELEQVVGFFPNTLALRGDLSGDPGFRELLGRVRTTVLEAFAHQDIPFERLLNELRVERDLSTTPLFQAMFVMQDREASELAIAGVETDVFDPGARQAKFDLMLDVTPRSGSLYAMLSYNADLFESGTVSRMLRRYERMLEAVVDDRDIPLSRLRAVMLLPEDRVPAVIASLPSSRRTGTDTTTDTTDVTDVTDVTDAPGGPGTDAAHGADTTTGTAGADDAPVGPGGPGTDRSGDADRAGGAATVLALFDARARLAPDAVAVSHGDRRIGYGELRDHAERLAARLVAAGVTAETVVGVCARRSPELVVALLAVLKAGGAYLPLDPAHPAGRLRWMLRDARASLLLAQGGLLECDDLPLITLDGAADGPPLITLDGAADGPPAVTLSGAADGPPVITLDGAADGSPPAAPSPLPAPAVVSPVPRAGDPATLAYVIYTSGSTGRPKGVEVERRALDARVAWMRREYGIRPGDRVLQFASAGFDTHAEEVYPALTSGAELVLAPDEPLPDFLRTPLGRSLTVIDLPTSYWQELTAARVAWPETLRLLILGADPLPAPALAAWYAAHGERVTLVNSYGPTETTIIATAAELDPSEASRRPTVGHALTGGRVHVLDEHGSPVPVGVAGELCVGGAGLARGYRGSPALTAARFVPDPYGPAGSRLYRTGDRARLRPDGRVEILGRVDRQVKIRGYRIEPGEIEDRLLALPGVARAVVTVREDAPGDRRLVAYVVPQEDSVPREESVLREASLDGNGPAGDEAPGRPAGDDPLGRPAGNEPAGPLPEDEPAGDLAEDELLARLAAELPPYMVPGAVVVVDRIPLTPSGKVDQTALPVPGPRAGHAHLPPATATEELVCSVWAEVLGAERVGALDDFFRLGGHSLLVTRAVTRLSAATGLDVPLKLVFTHPSARRLARELDLLAGDGQAGGPNPLAGDGQAGPALSRRPEGTAPPLSFAQERIWFMEELTPGTSTYVLPAAVRLREPVDAAALQDRLDDAVARHESLRMRFPAAPDGRPEVRVVPAGHPDARVPLRVAEAGSAGEAREIAAADAERPFDLAAGPPLRVTLVRLGPADHVLVVAVHHIVADGWSAEILLGELLGGTRRPCAPRAGYGDYALRQRERLAGPYLERHLDFWREELAGLPALDLPADAPRAVRPAHRGAWHDLRLDAGLVAGLTELARARGATLYMALLAAFQATLARWSGQRDFAVGSPLSGRDLAELEDMVGLFVNLLPMRARLSGDPDFGGLLDRTRDAVLEVYAHQELPFEKLVAELDVARDTSRPPLAQVLFALQSYLDTMPRTGSTDSADSAGWVDSAGSTGWVDSAGSPGSAGSAGSAEAAGTHGGRRAEPFALRTTTARFDLELYAAETGDGVAARFVYDRDLFRPDTVERLAGGFLSLLRAVVAAPDTPLSELEVLPAEERDLVLNRWNATRRDHPGGTLHGLFEEQAARTPDATAVVSEEGTLTYAELDARATLLAAGLVGGGTGPDSVVAVRAERSLDLPVRLLAVLKAGGAYLPLDPGLPERRVRLMLDEAGARELTAVLERAPGPGPSVAEAALEDVPEDSLAYVIFTSGSTGRPKGVGVSHRAIVNRLRWMQETYRLTPADRVLHKTPAGFDVSVWELFWPLITGAALVVARPGGHRDPAYLRDLVRSRGVTTAHFVPSMLAAFTAEEGIEDCRSLRRVICSGEELTAAAARRLTDRLPGVELHNLYGPTEAAVDVSWHRYSPGEETVPIGRPVDNTRLYVLDDTLRPVPVGTPGQLFIGGVQLARGYLGRPALTAERFLPDPYGPPGSRLYATGDRARWRPDGELDYLGRLDDQLKIRGMRVEPGEIEAVLARHPGLEASAVGVRRDAAGARLVGYAVWHDGDGDGDGGSGAERPDLREWLRRELPEHMVPSVWVTLDALPLTANGKLDRAALPVPDGRGGLPPEPPRTDAERDVAEVWREVLGVDGIGRDDGFFAVGGDSIRSLSVVAGLRRRGYRLDLQRLFTHQTVAELAAALTRGDGPEPADAPATEAFGLLGPEDLAKLTGGDR</sequence>
<feature type="region of interest" description="Disordered" evidence="4">
    <location>
        <begin position="492"/>
        <end position="559"/>
    </location>
</feature>
<evidence type="ECO:0000256" key="1">
    <source>
        <dbReference type="ARBA" id="ARBA00001957"/>
    </source>
</evidence>
<feature type="compositionally biased region" description="Basic and acidic residues" evidence="4">
    <location>
        <begin position="1056"/>
        <end position="1067"/>
    </location>
</feature>
<feature type="domain" description="Carrier" evidence="5">
    <location>
        <begin position="1163"/>
        <end position="1238"/>
    </location>
</feature>
<dbReference type="SUPFAM" id="SSF52777">
    <property type="entry name" value="CoA-dependent acyltransferases"/>
    <property type="match status" value="4"/>
</dbReference>
<dbReference type="InterPro" id="IPR020845">
    <property type="entry name" value="AMP-binding_CS"/>
</dbReference>
<dbReference type="PROSITE" id="PS00012">
    <property type="entry name" value="PHOSPHOPANTETHEINE"/>
    <property type="match status" value="1"/>
</dbReference>
<dbReference type="Pfam" id="PF00550">
    <property type="entry name" value="PP-binding"/>
    <property type="match status" value="2"/>
</dbReference>
<dbReference type="Pfam" id="PF00501">
    <property type="entry name" value="AMP-binding"/>
    <property type="match status" value="2"/>
</dbReference>
<dbReference type="PROSITE" id="PS00455">
    <property type="entry name" value="AMP_BINDING"/>
    <property type="match status" value="2"/>
</dbReference>
<dbReference type="Gene3D" id="1.10.1200.10">
    <property type="entry name" value="ACP-like"/>
    <property type="match status" value="2"/>
</dbReference>
<feature type="compositionally biased region" description="Low complexity" evidence="4">
    <location>
        <begin position="501"/>
        <end position="545"/>
    </location>
</feature>
<dbReference type="RefSeq" id="WP_189244403.1">
    <property type="nucleotide sequence ID" value="NZ_BMQJ01000001.1"/>
</dbReference>
<feature type="region of interest" description="Disordered" evidence="4">
    <location>
        <begin position="20"/>
        <end position="46"/>
    </location>
</feature>
<feature type="region of interest" description="Disordered" evidence="4">
    <location>
        <begin position="1641"/>
        <end position="1668"/>
    </location>
</feature>
<dbReference type="InterPro" id="IPR010071">
    <property type="entry name" value="AA_adenyl_dom"/>
</dbReference>
<dbReference type="NCBIfam" id="TIGR01733">
    <property type="entry name" value="AA-adenyl-dom"/>
    <property type="match status" value="2"/>
</dbReference>
<proteinExistence type="predicted"/>
<gene>
    <name evidence="6" type="ORF">GCM10010140_00460</name>
</gene>
<dbReference type="SUPFAM" id="SSF56801">
    <property type="entry name" value="Acetyl-CoA synthetase-like"/>
    <property type="match status" value="2"/>
</dbReference>
<dbReference type="Pfam" id="PF00668">
    <property type="entry name" value="Condensation"/>
    <property type="match status" value="2"/>
</dbReference>
<evidence type="ECO:0000313" key="7">
    <source>
        <dbReference type="Proteomes" id="UP000611554"/>
    </source>
</evidence>
<name>A0ABQ2QDY6_9ACTN</name>
<keyword evidence="3" id="KW-0597">Phosphoprotein</keyword>
<dbReference type="SUPFAM" id="SSF47336">
    <property type="entry name" value="ACP-like"/>
    <property type="match status" value="2"/>
</dbReference>
<accession>A0ABQ2QDY6</accession>
<feature type="region of interest" description="Disordered" evidence="4">
    <location>
        <begin position="1238"/>
        <end position="1266"/>
    </location>
</feature>
<dbReference type="SMART" id="SM00823">
    <property type="entry name" value="PKS_PP"/>
    <property type="match status" value="2"/>
</dbReference>
<dbReference type="PANTHER" id="PTHR45527:SF1">
    <property type="entry name" value="FATTY ACID SYNTHASE"/>
    <property type="match status" value="1"/>
</dbReference>
<dbReference type="CDD" id="cd17646">
    <property type="entry name" value="A_NRPS_AB3403-like"/>
    <property type="match status" value="1"/>
</dbReference>
<dbReference type="InterPro" id="IPR020806">
    <property type="entry name" value="PKS_PP-bd"/>
</dbReference>
<comment type="cofactor">
    <cofactor evidence="1">
        <name>pantetheine 4'-phosphate</name>
        <dbReference type="ChEBI" id="CHEBI:47942"/>
    </cofactor>
</comment>
<dbReference type="InterPro" id="IPR001242">
    <property type="entry name" value="Condensation_dom"/>
</dbReference>
<dbReference type="InterPro" id="IPR023213">
    <property type="entry name" value="CAT-like_dom_sf"/>
</dbReference>
<dbReference type="PANTHER" id="PTHR45527">
    <property type="entry name" value="NONRIBOSOMAL PEPTIDE SYNTHETASE"/>
    <property type="match status" value="1"/>
</dbReference>
<dbReference type="Gene3D" id="3.30.559.10">
    <property type="entry name" value="Chloramphenicol acetyltransferase-like domain"/>
    <property type="match status" value="2"/>
</dbReference>
<comment type="caution">
    <text evidence="6">The sequence shown here is derived from an EMBL/GenBank/DDBJ whole genome shotgun (WGS) entry which is preliminary data.</text>
</comment>
<feature type="compositionally biased region" description="Low complexity" evidence="4">
    <location>
        <begin position="1642"/>
        <end position="1659"/>
    </location>
</feature>
<dbReference type="InterPro" id="IPR045851">
    <property type="entry name" value="AMP-bd_C_sf"/>
</dbReference>
<dbReference type="InterPro" id="IPR009081">
    <property type="entry name" value="PP-bd_ACP"/>
</dbReference>
<feature type="region of interest" description="Disordered" evidence="4">
    <location>
        <begin position="2236"/>
        <end position="2257"/>
    </location>
</feature>
<evidence type="ECO:0000259" key="5">
    <source>
        <dbReference type="PROSITE" id="PS50075"/>
    </source>
</evidence>
<keyword evidence="7" id="KW-1185">Reference proteome</keyword>
<keyword evidence="2" id="KW-0596">Phosphopantetheine</keyword>
<dbReference type="InterPro" id="IPR042099">
    <property type="entry name" value="ANL_N_sf"/>
</dbReference>
<dbReference type="InterPro" id="IPR000873">
    <property type="entry name" value="AMP-dep_synth/lig_dom"/>
</dbReference>
<dbReference type="InterPro" id="IPR025110">
    <property type="entry name" value="AMP-bd_C"/>
</dbReference>
<dbReference type="CDD" id="cd05930">
    <property type="entry name" value="A_NRPS"/>
    <property type="match status" value="1"/>
</dbReference>
<dbReference type="Proteomes" id="UP000611554">
    <property type="component" value="Unassembled WGS sequence"/>
</dbReference>
<dbReference type="PROSITE" id="PS50075">
    <property type="entry name" value="CARRIER"/>
    <property type="match status" value="2"/>
</dbReference>
<evidence type="ECO:0000256" key="4">
    <source>
        <dbReference type="SAM" id="MobiDB-lite"/>
    </source>
</evidence>
<dbReference type="Pfam" id="PF13193">
    <property type="entry name" value="AMP-binding_C"/>
    <property type="match status" value="1"/>
</dbReference>
<dbReference type="Gene3D" id="3.30.559.30">
    <property type="entry name" value="Nonribosomal peptide synthetase, condensation domain"/>
    <property type="match status" value="2"/>
</dbReference>
<dbReference type="InterPro" id="IPR006162">
    <property type="entry name" value="Ppantetheine_attach_site"/>
</dbReference>
<organism evidence="6 7">
    <name type="scientific">Streptosporangium pseudovulgare</name>
    <dbReference type="NCBI Taxonomy" id="35765"/>
    <lineage>
        <taxon>Bacteria</taxon>
        <taxon>Bacillati</taxon>
        <taxon>Actinomycetota</taxon>
        <taxon>Actinomycetes</taxon>
        <taxon>Streptosporangiales</taxon>
        <taxon>Streptosporangiaceae</taxon>
        <taxon>Streptosporangium</taxon>
    </lineage>
</organism>
<feature type="compositionally biased region" description="Basic and acidic residues" evidence="4">
    <location>
        <begin position="20"/>
        <end position="39"/>
    </location>
</feature>
<evidence type="ECO:0000256" key="2">
    <source>
        <dbReference type="ARBA" id="ARBA00022450"/>
    </source>
</evidence>
<dbReference type="Gene3D" id="3.30.300.30">
    <property type="match status" value="2"/>
</dbReference>
<protein>
    <recommendedName>
        <fullName evidence="5">Carrier domain-containing protein</fullName>
    </recommendedName>
</protein>
<dbReference type="InterPro" id="IPR036736">
    <property type="entry name" value="ACP-like_sf"/>
</dbReference>
<evidence type="ECO:0000313" key="6">
    <source>
        <dbReference type="EMBL" id="GGP76573.1"/>
    </source>
</evidence>
<feature type="domain" description="Carrier" evidence="5">
    <location>
        <begin position="2251"/>
        <end position="2325"/>
    </location>
</feature>
<dbReference type="CDD" id="cd19531">
    <property type="entry name" value="LCL_NRPS-like"/>
    <property type="match status" value="2"/>
</dbReference>
<dbReference type="EMBL" id="BMQJ01000001">
    <property type="protein sequence ID" value="GGP76573.1"/>
    <property type="molecule type" value="Genomic_DNA"/>
</dbReference>
<feature type="region of interest" description="Disordered" evidence="4">
    <location>
        <begin position="1056"/>
        <end position="1107"/>
    </location>
</feature>
<reference evidence="7" key="1">
    <citation type="journal article" date="2019" name="Int. J. Syst. Evol. Microbiol.">
        <title>The Global Catalogue of Microorganisms (GCM) 10K type strain sequencing project: providing services to taxonomists for standard genome sequencing and annotation.</title>
        <authorList>
            <consortium name="The Broad Institute Genomics Platform"/>
            <consortium name="The Broad Institute Genome Sequencing Center for Infectious Disease"/>
            <person name="Wu L."/>
            <person name="Ma J."/>
        </authorList>
    </citation>
    <scope>NUCLEOTIDE SEQUENCE [LARGE SCALE GENOMIC DNA]</scope>
    <source>
        <strain evidence="7">JCM 3115</strain>
    </source>
</reference>
<evidence type="ECO:0000256" key="3">
    <source>
        <dbReference type="ARBA" id="ARBA00022553"/>
    </source>
</evidence>